<evidence type="ECO:0000313" key="4">
    <source>
        <dbReference type="Proteomes" id="UP000001555"/>
    </source>
</evidence>
<accession>B7PVV4</accession>
<dbReference type="PaxDb" id="6945-B7PVV4"/>
<dbReference type="Proteomes" id="UP000001555">
    <property type="component" value="Unassembled WGS sequence"/>
</dbReference>
<dbReference type="InParanoid" id="B7PVV4"/>
<reference evidence="3" key="2">
    <citation type="submission" date="2020-05" db="UniProtKB">
        <authorList>
            <consortium name="EnsemblMetazoa"/>
        </authorList>
    </citation>
    <scope>IDENTIFICATION</scope>
    <source>
        <strain evidence="3">wikel</strain>
    </source>
</reference>
<organism>
    <name type="scientific">Ixodes scapularis</name>
    <name type="common">Black-legged tick</name>
    <name type="synonym">Deer tick</name>
    <dbReference type="NCBI Taxonomy" id="6945"/>
    <lineage>
        <taxon>Eukaryota</taxon>
        <taxon>Metazoa</taxon>
        <taxon>Ecdysozoa</taxon>
        <taxon>Arthropoda</taxon>
        <taxon>Chelicerata</taxon>
        <taxon>Arachnida</taxon>
        <taxon>Acari</taxon>
        <taxon>Parasitiformes</taxon>
        <taxon>Ixodida</taxon>
        <taxon>Ixodoidea</taxon>
        <taxon>Ixodidae</taxon>
        <taxon>Ixodinae</taxon>
        <taxon>Ixodes</taxon>
    </lineage>
</organism>
<feature type="region of interest" description="Disordered" evidence="1">
    <location>
        <begin position="76"/>
        <end position="96"/>
    </location>
</feature>
<proteinExistence type="predicted"/>
<dbReference type="HOGENOM" id="CLU_1210967_0_0_1"/>
<sequence>MRGAILSRFCPFHRRHKVFCAAGRCDIVDGTSFATVPHPSETAVHSVSLCRGPSQGFVRAPASSKIETEVLGVQRCSLQPDPRPNPRSNRSVGRRTRHVLHPVHDALCRPAPQEAGGGPAQGRQRHLRTPHEHGGDDPGQVQPEADEQHLGAVQPLRTPLLPEELRDCRLPSVRPRRRPGEVLWTVPLESVALSLLGVFGNGHPRMVTTGRRQTPGNYGQYTDGKSRRL</sequence>
<dbReference type="EMBL" id="ABJB010821791">
    <property type="status" value="NOT_ANNOTATED_CDS"/>
    <property type="molecule type" value="Genomic_DNA"/>
</dbReference>
<feature type="compositionally biased region" description="Polar residues" evidence="1">
    <location>
        <begin position="210"/>
        <end position="220"/>
    </location>
</feature>
<evidence type="ECO:0000313" key="3">
    <source>
        <dbReference type="EnsemblMetazoa" id="ISCW008474-PA"/>
    </source>
</evidence>
<dbReference type="EMBL" id="DS802617">
    <property type="protein sequence ID" value="EEC10727.1"/>
    <property type="molecule type" value="Genomic_DNA"/>
</dbReference>
<gene>
    <name evidence="2" type="ORF">IscW_ISCW008474</name>
</gene>
<dbReference type="EMBL" id="ABJB010596403">
    <property type="status" value="NOT_ANNOTATED_CDS"/>
    <property type="molecule type" value="Genomic_DNA"/>
</dbReference>
<evidence type="ECO:0000256" key="1">
    <source>
        <dbReference type="SAM" id="MobiDB-lite"/>
    </source>
</evidence>
<dbReference type="EMBL" id="ABJB010498288">
    <property type="status" value="NOT_ANNOTATED_CDS"/>
    <property type="molecule type" value="Genomic_DNA"/>
</dbReference>
<name>B7PVV4_IXOSC</name>
<protein>
    <submittedName>
        <fullName evidence="2 3">Uncharacterized protein</fullName>
    </submittedName>
</protein>
<feature type="region of interest" description="Disordered" evidence="1">
    <location>
        <begin position="209"/>
        <end position="229"/>
    </location>
</feature>
<evidence type="ECO:0000313" key="2">
    <source>
        <dbReference type="EMBL" id="EEC10727.1"/>
    </source>
</evidence>
<dbReference type="VEuPathDB" id="VectorBase:ISCI008474"/>
<feature type="region of interest" description="Disordered" evidence="1">
    <location>
        <begin position="108"/>
        <end position="143"/>
    </location>
</feature>
<reference evidence="2 4" key="1">
    <citation type="submission" date="2008-03" db="EMBL/GenBank/DDBJ databases">
        <title>Annotation of Ixodes scapularis.</title>
        <authorList>
            <consortium name="Ixodes scapularis Genome Project Consortium"/>
            <person name="Caler E."/>
            <person name="Hannick L.I."/>
            <person name="Bidwell S."/>
            <person name="Joardar V."/>
            <person name="Thiagarajan M."/>
            <person name="Amedeo P."/>
            <person name="Galinsky K.J."/>
            <person name="Schobel S."/>
            <person name="Inman J."/>
            <person name="Hostetler J."/>
            <person name="Miller J."/>
            <person name="Hammond M."/>
            <person name="Megy K."/>
            <person name="Lawson D."/>
            <person name="Kodira C."/>
            <person name="Sutton G."/>
            <person name="Meyer J."/>
            <person name="Hill C.A."/>
            <person name="Birren B."/>
            <person name="Nene V."/>
            <person name="Collins F."/>
            <person name="Alarcon-Chaidez F."/>
            <person name="Wikel S."/>
            <person name="Strausberg R."/>
        </authorList>
    </citation>
    <scope>NUCLEOTIDE SEQUENCE [LARGE SCALE GENOMIC DNA]</scope>
    <source>
        <strain evidence="4">Wikel</strain>
        <strain evidence="2">Wikel colony</strain>
    </source>
</reference>
<dbReference type="VEuPathDB" id="VectorBase:ISCW008474"/>
<dbReference type="AlphaFoldDB" id="B7PVV4"/>
<dbReference type="EMBL" id="ABJB010280486">
    <property type="status" value="NOT_ANNOTATED_CDS"/>
    <property type="molecule type" value="Genomic_DNA"/>
</dbReference>
<dbReference type="EnsemblMetazoa" id="ISCW008474-RA">
    <property type="protein sequence ID" value="ISCW008474-PA"/>
    <property type="gene ID" value="ISCW008474"/>
</dbReference>
<keyword evidence="4" id="KW-1185">Reference proteome</keyword>